<reference evidence="2 3" key="1">
    <citation type="submission" date="2020-04" db="EMBL/GenBank/DDBJ databases">
        <authorList>
            <person name="Klaysubun C."/>
            <person name="Duangmal K."/>
            <person name="Lipun K."/>
        </authorList>
    </citation>
    <scope>NUCLEOTIDE SEQUENCE [LARGE SCALE GENOMIC DNA]</scope>
    <source>
        <strain evidence="2 3">JCM 11839</strain>
    </source>
</reference>
<sequence length="339" mass="35237">MRSAFGQEFDVPDGYLNTAGIGIPSAAAADAVESAVRDWRTGAGRPGDFEQPVQLARAAFAGLVGFDVERVAIGSAVSELVGLVAASVPDGTRVLVASGEFTSVSWPFAAQSARGVTVTVAEPAELGERAADHDLVAVSVVQSADGRVADLDALRAARASGTRVLLDASQSLGWFDADLSWADVVVAAAYKWLLSPRGAAWMAVRPELELVPTSAGWYASADRWADIYRMPMRLAPDARSLDTSPAWYSHVGAAAALPWLAGLDRAAVHAHCVGLADRFRAALGMEPAGSAIVAVRTPEAMERLTAAGVVASGRAGAARLAFHLYNTEADSARALAALT</sequence>
<protein>
    <submittedName>
        <fullName evidence="2">Aminotransferase class V-fold PLP-dependent enzyme</fullName>
    </submittedName>
</protein>
<dbReference type="Pfam" id="PF00266">
    <property type="entry name" value="Aminotran_5"/>
    <property type="match status" value="1"/>
</dbReference>
<dbReference type="InterPro" id="IPR015421">
    <property type="entry name" value="PyrdxlP-dep_Trfase_major"/>
</dbReference>
<dbReference type="InterPro" id="IPR000192">
    <property type="entry name" value="Aminotrans_V_dom"/>
</dbReference>
<dbReference type="EMBL" id="JAAXKY010000040">
    <property type="protein sequence ID" value="NMH78267.1"/>
    <property type="molecule type" value="Genomic_DNA"/>
</dbReference>
<dbReference type="PANTHER" id="PTHR43586">
    <property type="entry name" value="CYSTEINE DESULFURASE"/>
    <property type="match status" value="1"/>
</dbReference>
<dbReference type="SUPFAM" id="SSF53383">
    <property type="entry name" value="PLP-dependent transferases"/>
    <property type="match status" value="1"/>
</dbReference>
<proteinExistence type="predicted"/>
<dbReference type="InterPro" id="IPR015424">
    <property type="entry name" value="PyrdxlP-dep_Trfase"/>
</dbReference>
<dbReference type="PANTHER" id="PTHR43586:SF21">
    <property type="entry name" value="PYRIDOXAL PHOSPHATE (PLP)-DEPENDENT ASPARTATE AMINOTRANSFERASE SUPERFAMILY"/>
    <property type="match status" value="1"/>
</dbReference>
<feature type="domain" description="Aminotransferase class V" evidence="1">
    <location>
        <begin position="51"/>
        <end position="283"/>
    </location>
</feature>
<dbReference type="Gene3D" id="3.90.1150.10">
    <property type="entry name" value="Aspartate Aminotransferase, domain 1"/>
    <property type="match status" value="1"/>
</dbReference>
<dbReference type="Proteomes" id="UP001296706">
    <property type="component" value="Unassembled WGS sequence"/>
</dbReference>
<keyword evidence="3" id="KW-1185">Reference proteome</keyword>
<dbReference type="RefSeq" id="WP_169396342.1">
    <property type="nucleotide sequence ID" value="NZ_BAAAJH010000014.1"/>
</dbReference>
<dbReference type="Gene3D" id="3.40.640.10">
    <property type="entry name" value="Type I PLP-dependent aspartate aminotransferase-like (Major domain)"/>
    <property type="match status" value="1"/>
</dbReference>
<evidence type="ECO:0000313" key="2">
    <source>
        <dbReference type="EMBL" id="NMH78267.1"/>
    </source>
</evidence>
<dbReference type="GO" id="GO:0008483">
    <property type="term" value="F:transaminase activity"/>
    <property type="evidence" value="ECO:0007669"/>
    <property type="project" value="UniProtKB-KW"/>
</dbReference>
<keyword evidence="2" id="KW-0032">Aminotransferase</keyword>
<organism evidence="2 3">
    <name type="scientific">Pseudonocardia xinjiangensis</name>
    <dbReference type="NCBI Taxonomy" id="75289"/>
    <lineage>
        <taxon>Bacteria</taxon>
        <taxon>Bacillati</taxon>
        <taxon>Actinomycetota</taxon>
        <taxon>Actinomycetes</taxon>
        <taxon>Pseudonocardiales</taxon>
        <taxon>Pseudonocardiaceae</taxon>
        <taxon>Pseudonocardia</taxon>
    </lineage>
</organism>
<accession>A0ABX1RD08</accession>
<keyword evidence="2" id="KW-0808">Transferase</keyword>
<evidence type="ECO:0000259" key="1">
    <source>
        <dbReference type="Pfam" id="PF00266"/>
    </source>
</evidence>
<gene>
    <name evidence="2" type="ORF">HF577_14380</name>
</gene>
<name>A0ABX1RD08_9PSEU</name>
<dbReference type="InterPro" id="IPR015422">
    <property type="entry name" value="PyrdxlP-dep_Trfase_small"/>
</dbReference>
<comment type="caution">
    <text evidence="2">The sequence shown here is derived from an EMBL/GenBank/DDBJ whole genome shotgun (WGS) entry which is preliminary data.</text>
</comment>
<evidence type="ECO:0000313" key="3">
    <source>
        <dbReference type="Proteomes" id="UP001296706"/>
    </source>
</evidence>